<dbReference type="Pfam" id="PF04578">
    <property type="entry name" value="DUF594"/>
    <property type="match status" value="1"/>
</dbReference>
<reference evidence="3 4" key="1">
    <citation type="journal article" date="2018" name="Sci. Data">
        <title>The draft genome sequence of cork oak.</title>
        <authorList>
            <person name="Ramos A.M."/>
            <person name="Usie A."/>
            <person name="Barbosa P."/>
            <person name="Barros P.M."/>
            <person name="Capote T."/>
            <person name="Chaves I."/>
            <person name="Simoes F."/>
            <person name="Abreu I."/>
            <person name="Carrasquinho I."/>
            <person name="Faro C."/>
            <person name="Guimaraes J.B."/>
            <person name="Mendonca D."/>
            <person name="Nobrega F."/>
            <person name="Rodrigues L."/>
            <person name="Saibo N.J.M."/>
            <person name="Varela M.C."/>
            <person name="Egas C."/>
            <person name="Matos J."/>
            <person name="Miguel C.M."/>
            <person name="Oliveira M.M."/>
            <person name="Ricardo C.P."/>
            <person name="Goncalves S."/>
        </authorList>
    </citation>
    <scope>NUCLEOTIDE SEQUENCE [LARGE SCALE GENOMIC DNA]</scope>
    <source>
        <strain evidence="4">cv. HL8</strain>
    </source>
</reference>
<feature type="transmembrane region" description="Helical" evidence="1">
    <location>
        <begin position="164"/>
        <end position="183"/>
    </location>
</feature>
<dbReference type="Proteomes" id="UP000237347">
    <property type="component" value="Unassembled WGS sequence"/>
</dbReference>
<evidence type="ECO:0000313" key="4">
    <source>
        <dbReference type="Proteomes" id="UP000237347"/>
    </source>
</evidence>
<feature type="transmembrane region" description="Helical" evidence="1">
    <location>
        <begin position="351"/>
        <end position="373"/>
    </location>
</feature>
<dbReference type="InterPro" id="IPR007658">
    <property type="entry name" value="DUF594"/>
</dbReference>
<feature type="transmembrane region" description="Helical" evidence="1">
    <location>
        <begin position="108"/>
        <end position="127"/>
    </location>
</feature>
<dbReference type="PANTHER" id="PTHR31325">
    <property type="entry name" value="OS01G0798800 PROTEIN-RELATED"/>
    <property type="match status" value="1"/>
</dbReference>
<name>A0AAW0LVT1_QUESU</name>
<sequence>MHLCLSLVDSSLISTRKRKAMQIFPPGLRTVLNEWEIQALVLVSLSLQIILFVMGSKRKYWTSDKLSVILWITYLSADWSATVSLSVLSNNAGNIEDNAVDPKFMITAFWAPFFLLHLGGPDTITAYSLEDNELWRRHSLTLVIQVGVAVYVFLRAWTKTTLNFLAIPMFIAGIIKIWERIWVLRSARSEIFKASMLPSPDQGPNYARYMEEYSSKKEEGFDVKPGKFSEALVVGDFSFTAPENVTISEAATLQDAYNFFETYKQLFADLILSIQDKVNSQSFFQKAYYEEAFKVIEVELGFMFDVFFTKAFMVYSKKGCLLRLISFFSTVSVLVAFLIMEKHAFTTGDIIITYVLLVGAIFLEIYAVLILVISDWTMLLLSKHKNCVVDFLYNTISKIRFSKTKRWSNTMGQFNLISYCLEEKADKFSVIQKFLCRNQLPEKSRYQDSAEVSLNLKKLIFGLLQEKSDSAKDPKTCKDLCAYRGDQVLRNSKCADCKEKEDRKSKEESGEVKFDPVLQNAKCHYEIGEENYKTIEQSVEEEFDQSILLWHIATNLCYYSDWNASPNSVEIQNCEESKLLSDYMLYLLVMRPFMLPNGIGQIRFQDTWAEAVEFFQERKSICVGNQAKIILLEVSTEVPPSKVKGDRSKSLLFEGCRLAKSLQCLENEKKWELVSHVWVEMLCYAASKCRWNHHAQQLTRGGELITHVWLLMAHLGIAEQFQISKGHARAKLIVH</sequence>
<evidence type="ECO:0000256" key="1">
    <source>
        <dbReference type="SAM" id="Phobius"/>
    </source>
</evidence>
<dbReference type="EMBL" id="PKMF04000047">
    <property type="protein sequence ID" value="KAK7855271.1"/>
    <property type="molecule type" value="Genomic_DNA"/>
</dbReference>
<evidence type="ECO:0000313" key="3">
    <source>
        <dbReference type="EMBL" id="KAK7855271.1"/>
    </source>
</evidence>
<keyword evidence="4" id="KW-1185">Reference proteome</keyword>
<comment type="caution">
    <text evidence="3">The sequence shown here is derived from an EMBL/GenBank/DDBJ whole genome shotgun (WGS) entry which is preliminary data.</text>
</comment>
<keyword evidence="1" id="KW-0812">Transmembrane</keyword>
<dbReference type="Pfam" id="PF13968">
    <property type="entry name" value="DUF4220"/>
    <property type="match status" value="1"/>
</dbReference>
<dbReference type="InterPro" id="IPR025315">
    <property type="entry name" value="DUF4220"/>
</dbReference>
<feature type="transmembrane region" description="Helical" evidence="1">
    <location>
        <begin position="320"/>
        <end position="339"/>
    </location>
</feature>
<proteinExistence type="predicted"/>
<keyword evidence="1" id="KW-1133">Transmembrane helix</keyword>
<evidence type="ECO:0000259" key="2">
    <source>
        <dbReference type="Pfam" id="PF13968"/>
    </source>
</evidence>
<organism evidence="3 4">
    <name type="scientific">Quercus suber</name>
    <name type="common">Cork oak</name>
    <dbReference type="NCBI Taxonomy" id="58331"/>
    <lineage>
        <taxon>Eukaryota</taxon>
        <taxon>Viridiplantae</taxon>
        <taxon>Streptophyta</taxon>
        <taxon>Embryophyta</taxon>
        <taxon>Tracheophyta</taxon>
        <taxon>Spermatophyta</taxon>
        <taxon>Magnoliopsida</taxon>
        <taxon>eudicotyledons</taxon>
        <taxon>Gunneridae</taxon>
        <taxon>Pentapetalae</taxon>
        <taxon>rosids</taxon>
        <taxon>fabids</taxon>
        <taxon>Fagales</taxon>
        <taxon>Fagaceae</taxon>
        <taxon>Quercus</taxon>
    </lineage>
</organism>
<keyword evidence="1" id="KW-0472">Membrane</keyword>
<protein>
    <recommendedName>
        <fullName evidence="2">DUF4220 domain-containing protein</fullName>
    </recommendedName>
</protein>
<feature type="transmembrane region" description="Helical" evidence="1">
    <location>
        <begin position="37"/>
        <end position="56"/>
    </location>
</feature>
<feature type="transmembrane region" description="Helical" evidence="1">
    <location>
        <begin position="139"/>
        <end position="158"/>
    </location>
</feature>
<gene>
    <name evidence="3" type="ORF">CFP56_028705</name>
</gene>
<accession>A0AAW0LVT1</accession>
<feature type="transmembrane region" description="Helical" evidence="1">
    <location>
        <begin position="68"/>
        <end position="88"/>
    </location>
</feature>
<dbReference type="AlphaFoldDB" id="A0AAW0LVT1"/>
<feature type="domain" description="DUF4220" evidence="2">
    <location>
        <begin position="71"/>
        <end position="419"/>
    </location>
</feature>